<dbReference type="Proteomes" id="UP001168128">
    <property type="component" value="Unassembled WGS sequence"/>
</dbReference>
<dbReference type="PROSITE" id="PS51257">
    <property type="entry name" value="PROKAR_LIPOPROTEIN"/>
    <property type="match status" value="1"/>
</dbReference>
<dbReference type="InterPro" id="IPR011990">
    <property type="entry name" value="TPR-like_helical_dom_sf"/>
</dbReference>
<feature type="domain" description="SusD-like N-terminal" evidence="7">
    <location>
        <begin position="97"/>
        <end position="222"/>
    </location>
</feature>
<dbReference type="SUPFAM" id="SSF48452">
    <property type="entry name" value="TPR-like"/>
    <property type="match status" value="1"/>
</dbReference>
<keyword evidence="9" id="KW-1185">Reference proteome</keyword>
<reference evidence="8" key="1">
    <citation type="submission" date="2023-07" db="EMBL/GenBank/DDBJ databases">
        <title>AMR profile of multidrug- resistance Chryseobacterium gambrini related strain.</title>
        <authorList>
            <person name="Kirdat K."/>
            <person name="Bhatt A."/>
            <person name="Kuyare S."/>
            <person name="Yadav A."/>
        </authorList>
    </citation>
    <scope>NUCLEOTIDE SEQUENCE</scope>
    <source>
        <strain evidence="8">APV-1</strain>
    </source>
</reference>
<evidence type="ECO:0000256" key="5">
    <source>
        <dbReference type="ARBA" id="ARBA00023237"/>
    </source>
</evidence>
<dbReference type="Gene3D" id="1.25.40.390">
    <property type="match status" value="1"/>
</dbReference>
<keyword evidence="4" id="KW-0472">Membrane</keyword>
<evidence type="ECO:0000259" key="6">
    <source>
        <dbReference type="Pfam" id="PF07980"/>
    </source>
</evidence>
<gene>
    <name evidence="8" type="ORF">QWT87_04485</name>
</gene>
<dbReference type="RefSeq" id="WP_098972254.1">
    <property type="nucleotide sequence ID" value="NZ_JAULSJ010000005.1"/>
</dbReference>
<comment type="subcellular location">
    <subcellularLocation>
        <location evidence="1">Cell outer membrane</location>
    </subcellularLocation>
</comment>
<dbReference type="Pfam" id="PF14322">
    <property type="entry name" value="SusD-like_3"/>
    <property type="match status" value="1"/>
</dbReference>
<dbReference type="Pfam" id="PF07980">
    <property type="entry name" value="SusD_RagB"/>
    <property type="match status" value="1"/>
</dbReference>
<evidence type="ECO:0000256" key="4">
    <source>
        <dbReference type="ARBA" id="ARBA00023136"/>
    </source>
</evidence>
<sequence length="461" mass="51980">MKNIINSIIALLLMLYAALSAVSCEKFIETDFPNNQLATEQVFEDEKTADAALAGLYSGLWTGSVISGTTDGSGALLGNYTDDITCVFTSAGNGILDIYHNQPLATNATVSQVWTTAYQQVYMANSIIEGVEKSQSLSLAAKSRIKGEAMLIRCLIYYYLYQMYGEIPYTTTTDYVYNSTLSRMPKTEFLPRLDADILEAVNFLPSAYRNAERIYVNKAAGLVLQAKLKMMLGKWQETEALCQTVIQNTDYVFQNDLSKVFQKAGKHIIWQLKPKNNTDPTSEAVLYNFVGAPTSFILNPDLIASFSSADLRRQNYFTPVIFGSQINYKQTKYKVTTATNTTEYSIIYRLEDVYLMLAEALTMQNKTAQAVPFINQTRQRAGLTPLNTSISQAQAMEEIKNERRKEFFAEHGSRFIDLKRWGQLDLLQTVKPNWKLANQYLPLPQKEMLLNSHLTPQNDGY</sequence>
<evidence type="ECO:0000313" key="8">
    <source>
        <dbReference type="EMBL" id="MDO3424138.1"/>
    </source>
</evidence>
<keyword evidence="5" id="KW-0998">Cell outer membrane</keyword>
<protein>
    <submittedName>
        <fullName evidence="8">RagB/SusD family nutrient uptake outer membrane protein</fullName>
    </submittedName>
</protein>
<proteinExistence type="inferred from homology"/>
<organism evidence="8 9">
    <name type="scientific">Chryseobacterium urinae</name>
    <dbReference type="NCBI Taxonomy" id="3058400"/>
    <lineage>
        <taxon>Bacteria</taxon>
        <taxon>Pseudomonadati</taxon>
        <taxon>Bacteroidota</taxon>
        <taxon>Flavobacteriia</taxon>
        <taxon>Flavobacteriales</taxon>
        <taxon>Weeksellaceae</taxon>
        <taxon>Chryseobacterium group</taxon>
        <taxon>Chryseobacterium</taxon>
    </lineage>
</organism>
<dbReference type="InterPro" id="IPR012944">
    <property type="entry name" value="SusD_RagB_dom"/>
</dbReference>
<comment type="similarity">
    <text evidence="2">Belongs to the SusD family.</text>
</comment>
<feature type="domain" description="RagB/SusD" evidence="6">
    <location>
        <begin position="333"/>
        <end position="425"/>
    </location>
</feature>
<dbReference type="InterPro" id="IPR033985">
    <property type="entry name" value="SusD-like_N"/>
</dbReference>
<evidence type="ECO:0000256" key="3">
    <source>
        <dbReference type="ARBA" id="ARBA00022729"/>
    </source>
</evidence>
<keyword evidence="3" id="KW-0732">Signal</keyword>
<dbReference type="EMBL" id="JAULSJ010000005">
    <property type="protein sequence ID" value="MDO3424138.1"/>
    <property type="molecule type" value="Genomic_DNA"/>
</dbReference>
<evidence type="ECO:0000256" key="2">
    <source>
        <dbReference type="ARBA" id="ARBA00006275"/>
    </source>
</evidence>
<accession>A0ABT8TZA2</accession>
<comment type="caution">
    <text evidence="8">The sequence shown here is derived from an EMBL/GenBank/DDBJ whole genome shotgun (WGS) entry which is preliminary data.</text>
</comment>
<evidence type="ECO:0000256" key="1">
    <source>
        <dbReference type="ARBA" id="ARBA00004442"/>
    </source>
</evidence>
<name>A0ABT8TZA2_9FLAO</name>
<evidence type="ECO:0000259" key="7">
    <source>
        <dbReference type="Pfam" id="PF14322"/>
    </source>
</evidence>
<evidence type="ECO:0000313" key="9">
    <source>
        <dbReference type="Proteomes" id="UP001168128"/>
    </source>
</evidence>